<dbReference type="EMBL" id="CAJNOR010000636">
    <property type="protein sequence ID" value="CAF0968969.1"/>
    <property type="molecule type" value="Genomic_DNA"/>
</dbReference>
<accession>A0A814PEN7</accession>
<dbReference type="SUPFAM" id="SSF54648">
    <property type="entry name" value="DLC"/>
    <property type="match status" value="1"/>
</dbReference>
<evidence type="ECO:0000313" key="2">
    <source>
        <dbReference type="EMBL" id="CAF1106843.1"/>
    </source>
</evidence>
<dbReference type="EMBL" id="CAJNOJ010000099">
    <property type="protein sequence ID" value="CAF1106843.1"/>
    <property type="molecule type" value="Genomic_DNA"/>
</dbReference>
<reference evidence="2" key="1">
    <citation type="submission" date="2021-02" db="EMBL/GenBank/DDBJ databases">
        <authorList>
            <person name="Nowell W R."/>
        </authorList>
    </citation>
    <scope>NUCLEOTIDE SEQUENCE</scope>
</reference>
<evidence type="ECO:0000313" key="4">
    <source>
        <dbReference type="Proteomes" id="UP000663852"/>
    </source>
</evidence>
<dbReference type="AlphaFoldDB" id="A0A814PEN7"/>
<dbReference type="InterPro" id="IPR037177">
    <property type="entry name" value="DLC_sf"/>
</dbReference>
<dbReference type="Proteomes" id="UP000663852">
    <property type="component" value="Unassembled WGS sequence"/>
</dbReference>
<keyword evidence="3" id="KW-1185">Reference proteome</keyword>
<dbReference type="Gene3D" id="3.30.740.10">
    <property type="entry name" value="Protein Inhibitor Of Neuronal Nitric Oxide Synthase"/>
    <property type="match status" value="1"/>
</dbReference>
<proteinExistence type="predicted"/>
<evidence type="ECO:0000313" key="3">
    <source>
        <dbReference type="Proteomes" id="UP000663828"/>
    </source>
</evidence>
<protein>
    <submittedName>
        <fullName evidence="2">Uncharacterized protein</fullName>
    </submittedName>
</protein>
<dbReference type="GO" id="GO:0030286">
    <property type="term" value="C:dynein complex"/>
    <property type="evidence" value="ECO:0007669"/>
    <property type="project" value="InterPro"/>
</dbReference>
<gene>
    <name evidence="2" type="ORF">EDS130_LOCUS20287</name>
    <name evidence="1" type="ORF">XAT740_LOCUS11562</name>
</gene>
<dbReference type="GO" id="GO:0007017">
    <property type="term" value="P:microtubule-based process"/>
    <property type="evidence" value="ECO:0007669"/>
    <property type="project" value="InterPro"/>
</dbReference>
<dbReference type="OrthoDB" id="9972816at2759"/>
<evidence type="ECO:0000313" key="1">
    <source>
        <dbReference type="EMBL" id="CAF0968969.1"/>
    </source>
</evidence>
<sequence length="96" mass="11130">MVRWEVVDKKIGITSIMKTNILAAIGSAIDSRGPNERYKIANDIKEWLESTYGKRWTVLVGDTGRYQLSASQYESKFIRVNETNLKWTFDIFQQIP</sequence>
<name>A0A814PEN7_ADIRI</name>
<organism evidence="2 4">
    <name type="scientific">Adineta ricciae</name>
    <name type="common">Rotifer</name>
    <dbReference type="NCBI Taxonomy" id="249248"/>
    <lineage>
        <taxon>Eukaryota</taxon>
        <taxon>Metazoa</taxon>
        <taxon>Spiralia</taxon>
        <taxon>Gnathifera</taxon>
        <taxon>Rotifera</taxon>
        <taxon>Eurotatoria</taxon>
        <taxon>Bdelloidea</taxon>
        <taxon>Adinetida</taxon>
        <taxon>Adinetidae</taxon>
        <taxon>Adineta</taxon>
    </lineage>
</organism>
<comment type="caution">
    <text evidence="2">The sequence shown here is derived from an EMBL/GenBank/DDBJ whole genome shotgun (WGS) entry which is preliminary data.</text>
</comment>
<dbReference type="Proteomes" id="UP000663828">
    <property type="component" value="Unassembled WGS sequence"/>
</dbReference>